<evidence type="ECO:0000313" key="5">
    <source>
        <dbReference type="Proteomes" id="UP001085076"/>
    </source>
</evidence>
<dbReference type="Pfam" id="PF02458">
    <property type="entry name" value="Transferase"/>
    <property type="match status" value="1"/>
</dbReference>
<organism evidence="4 5">
    <name type="scientific">Dioscorea zingiberensis</name>
    <dbReference type="NCBI Taxonomy" id="325984"/>
    <lineage>
        <taxon>Eukaryota</taxon>
        <taxon>Viridiplantae</taxon>
        <taxon>Streptophyta</taxon>
        <taxon>Embryophyta</taxon>
        <taxon>Tracheophyta</taxon>
        <taxon>Spermatophyta</taxon>
        <taxon>Magnoliopsida</taxon>
        <taxon>Liliopsida</taxon>
        <taxon>Dioscoreales</taxon>
        <taxon>Dioscoreaceae</taxon>
        <taxon>Dioscorea</taxon>
    </lineage>
</organism>
<dbReference type="OrthoDB" id="674773at2759"/>
<name>A0A9D5HM02_9LILI</name>
<keyword evidence="5" id="KW-1185">Reference proteome</keyword>
<comment type="similarity">
    <text evidence="1">Belongs to the plant acyltransferase family.</text>
</comment>
<protein>
    <submittedName>
        <fullName evidence="4">Uncharacterized protein</fullName>
    </submittedName>
</protein>
<evidence type="ECO:0000256" key="1">
    <source>
        <dbReference type="ARBA" id="ARBA00009861"/>
    </source>
</evidence>
<evidence type="ECO:0000313" key="4">
    <source>
        <dbReference type="EMBL" id="KAJ0980852.1"/>
    </source>
</evidence>
<dbReference type="Proteomes" id="UP001085076">
    <property type="component" value="Miscellaneous, Linkage group lg02"/>
</dbReference>
<dbReference type="InterPro" id="IPR050317">
    <property type="entry name" value="Plant_Fungal_Acyltransferase"/>
</dbReference>
<sequence>MEVKVRSSRILTIPMSQPTEIPLTIFDRFVLNIHIAILYAFTPPTSSNVAIIVGLSNTLHHFPTLTGHLTKNAHRHPCIMLGDFNGSALVVEATVQLNRFWCSGLVIGVTSHHHVANGQSMSSFFVAWGKMVRGIAIDPLPLHDHYSWLMPRDPPLLQFNH</sequence>
<evidence type="ECO:0000256" key="2">
    <source>
        <dbReference type="ARBA" id="ARBA00022679"/>
    </source>
</evidence>
<dbReference type="GO" id="GO:0016747">
    <property type="term" value="F:acyltransferase activity, transferring groups other than amino-acyl groups"/>
    <property type="evidence" value="ECO:0007669"/>
    <property type="project" value="TreeGrafter"/>
</dbReference>
<dbReference type="Gene3D" id="3.30.559.10">
    <property type="entry name" value="Chloramphenicol acetyltransferase-like domain"/>
    <property type="match status" value="2"/>
</dbReference>
<dbReference type="AlphaFoldDB" id="A0A9D5HM02"/>
<reference evidence="4" key="1">
    <citation type="submission" date="2021-03" db="EMBL/GenBank/DDBJ databases">
        <authorList>
            <person name="Li Z."/>
            <person name="Yang C."/>
        </authorList>
    </citation>
    <scope>NUCLEOTIDE SEQUENCE</scope>
    <source>
        <strain evidence="4">Dzin_1.0</strain>
        <tissue evidence="4">Leaf</tissue>
    </source>
</reference>
<dbReference type="EMBL" id="JAGGNH010000002">
    <property type="protein sequence ID" value="KAJ0980852.1"/>
    <property type="molecule type" value="Genomic_DNA"/>
</dbReference>
<reference evidence="4" key="2">
    <citation type="journal article" date="2022" name="Hortic Res">
        <title>The genome of Dioscorea zingiberensis sheds light on the biosynthesis, origin and evolution of the medicinally important diosgenin saponins.</title>
        <authorList>
            <person name="Li Y."/>
            <person name="Tan C."/>
            <person name="Li Z."/>
            <person name="Guo J."/>
            <person name="Li S."/>
            <person name="Chen X."/>
            <person name="Wang C."/>
            <person name="Dai X."/>
            <person name="Yang H."/>
            <person name="Song W."/>
            <person name="Hou L."/>
            <person name="Xu J."/>
            <person name="Tong Z."/>
            <person name="Xu A."/>
            <person name="Yuan X."/>
            <person name="Wang W."/>
            <person name="Yang Q."/>
            <person name="Chen L."/>
            <person name="Sun Z."/>
            <person name="Wang K."/>
            <person name="Pan B."/>
            <person name="Chen J."/>
            <person name="Bao Y."/>
            <person name="Liu F."/>
            <person name="Qi X."/>
            <person name="Gang D.R."/>
            <person name="Wen J."/>
            <person name="Li J."/>
        </authorList>
    </citation>
    <scope>NUCLEOTIDE SEQUENCE</scope>
    <source>
        <strain evidence="4">Dzin_1.0</strain>
    </source>
</reference>
<comment type="caution">
    <text evidence="4">The sequence shown here is derived from an EMBL/GenBank/DDBJ whole genome shotgun (WGS) entry which is preliminary data.</text>
</comment>
<dbReference type="PANTHER" id="PTHR31642">
    <property type="entry name" value="TRICHOTHECENE 3-O-ACETYLTRANSFERASE"/>
    <property type="match status" value="1"/>
</dbReference>
<keyword evidence="3" id="KW-0012">Acyltransferase</keyword>
<proteinExistence type="inferred from homology"/>
<gene>
    <name evidence="4" type="ORF">J5N97_009107</name>
</gene>
<evidence type="ECO:0000256" key="3">
    <source>
        <dbReference type="ARBA" id="ARBA00023315"/>
    </source>
</evidence>
<dbReference type="InterPro" id="IPR023213">
    <property type="entry name" value="CAT-like_dom_sf"/>
</dbReference>
<keyword evidence="2" id="KW-0808">Transferase</keyword>
<accession>A0A9D5HM02</accession>
<dbReference type="PANTHER" id="PTHR31642:SF151">
    <property type="entry name" value="OS12G0134700 PROTEIN"/>
    <property type="match status" value="1"/>
</dbReference>